<dbReference type="PROSITE" id="PS51898">
    <property type="entry name" value="TYR_RECOMBINASE"/>
    <property type="match status" value="1"/>
</dbReference>
<dbReference type="InterPro" id="IPR011010">
    <property type="entry name" value="DNA_brk_join_enz"/>
</dbReference>
<gene>
    <name evidence="4" type="ORF">ACFPZ3_43920</name>
</gene>
<protein>
    <submittedName>
        <fullName evidence="4">Tyrosine-type recombinase/integrase</fullName>
    </submittedName>
</protein>
<dbReference type="InterPro" id="IPR013762">
    <property type="entry name" value="Integrase-like_cat_sf"/>
</dbReference>
<dbReference type="Proteomes" id="UP001596058">
    <property type="component" value="Unassembled WGS sequence"/>
</dbReference>
<evidence type="ECO:0000259" key="3">
    <source>
        <dbReference type="PROSITE" id="PS51898"/>
    </source>
</evidence>
<keyword evidence="5" id="KW-1185">Reference proteome</keyword>
<dbReference type="Pfam" id="PF00589">
    <property type="entry name" value="Phage_integrase"/>
    <property type="match status" value="1"/>
</dbReference>
<organism evidence="4 5">
    <name type="scientific">Nonomuraea insulae</name>
    <dbReference type="NCBI Taxonomy" id="1616787"/>
    <lineage>
        <taxon>Bacteria</taxon>
        <taxon>Bacillati</taxon>
        <taxon>Actinomycetota</taxon>
        <taxon>Actinomycetes</taxon>
        <taxon>Streptosporangiales</taxon>
        <taxon>Streptosporangiaceae</taxon>
        <taxon>Nonomuraea</taxon>
    </lineage>
</organism>
<sequence length="117" mass="12876">MSARGRLSANDPDQLLFASRNGTTMSAGNVRREFRKVISRAGLVGAEWTPREMRHSFVSLLSDNGMALENIARLVGHTGTAITEKVYRLQIRPVMEEGATAMDRIFPSDSEKPAPDS</sequence>
<feature type="domain" description="Tyr recombinase" evidence="3">
    <location>
        <begin position="1"/>
        <end position="103"/>
    </location>
</feature>
<evidence type="ECO:0000313" key="4">
    <source>
        <dbReference type="EMBL" id="MFC5830843.1"/>
    </source>
</evidence>
<reference evidence="5" key="1">
    <citation type="journal article" date="2019" name="Int. J. Syst. Evol. Microbiol.">
        <title>The Global Catalogue of Microorganisms (GCM) 10K type strain sequencing project: providing services to taxonomists for standard genome sequencing and annotation.</title>
        <authorList>
            <consortium name="The Broad Institute Genomics Platform"/>
            <consortium name="The Broad Institute Genome Sequencing Center for Infectious Disease"/>
            <person name="Wu L."/>
            <person name="Ma J."/>
        </authorList>
    </citation>
    <scope>NUCLEOTIDE SEQUENCE [LARGE SCALE GENOMIC DNA]</scope>
    <source>
        <strain evidence="5">CCUG 53903</strain>
    </source>
</reference>
<keyword evidence="1" id="KW-0233">DNA recombination</keyword>
<accession>A0ABW1D0W6</accession>
<comment type="caution">
    <text evidence="4">The sequence shown here is derived from an EMBL/GenBank/DDBJ whole genome shotgun (WGS) entry which is preliminary data.</text>
</comment>
<dbReference type="EMBL" id="JBHSPA010000057">
    <property type="protein sequence ID" value="MFC5830843.1"/>
    <property type="molecule type" value="Genomic_DNA"/>
</dbReference>
<proteinExistence type="predicted"/>
<feature type="region of interest" description="Disordered" evidence="2">
    <location>
        <begin position="1"/>
        <end position="22"/>
    </location>
</feature>
<dbReference type="InterPro" id="IPR002104">
    <property type="entry name" value="Integrase_catalytic"/>
</dbReference>
<dbReference type="Gene3D" id="1.10.443.10">
    <property type="entry name" value="Intergrase catalytic core"/>
    <property type="match status" value="1"/>
</dbReference>
<dbReference type="SUPFAM" id="SSF56349">
    <property type="entry name" value="DNA breaking-rejoining enzymes"/>
    <property type="match status" value="1"/>
</dbReference>
<name>A0ABW1D0W6_9ACTN</name>
<evidence type="ECO:0000313" key="5">
    <source>
        <dbReference type="Proteomes" id="UP001596058"/>
    </source>
</evidence>
<dbReference type="RefSeq" id="WP_379520394.1">
    <property type="nucleotide sequence ID" value="NZ_JBHSPA010000057.1"/>
</dbReference>
<evidence type="ECO:0000256" key="1">
    <source>
        <dbReference type="ARBA" id="ARBA00023172"/>
    </source>
</evidence>
<evidence type="ECO:0000256" key="2">
    <source>
        <dbReference type="SAM" id="MobiDB-lite"/>
    </source>
</evidence>